<name>A0A9C6WS13_FRAOC</name>
<protein>
    <submittedName>
        <fullName evidence="3">Uncharacterized protein LOC127748804</fullName>
    </submittedName>
</protein>
<keyword evidence="2" id="KW-1185">Reference proteome</keyword>
<evidence type="ECO:0000313" key="2">
    <source>
        <dbReference type="Proteomes" id="UP000504606"/>
    </source>
</evidence>
<dbReference type="GeneID" id="127748804"/>
<dbReference type="RefSeq" id="XP_052119686.1">
    <property type="nucleotide sequence ID" value="XM_052263726.1"/>
</dbReference>
<dbReference type="Pfam" id="PF04236">
    <property type="entry name" value="Transp_Tc5_C"/>
    <property type="match status" value="1"/>
</dbReference>
<evidence type="ECO:0000259" key="1">
    <source>
        <dbReference type="Pfam" id="PF04236"/>
    </source>
</evidence>
<reference evidence="3" key="1">
    <citation type="submission" date="2025-08" db="UniProtKB">
        <authorList>
            <consortium name="RefSeq"/>
        </authorList>
    </citation>
    <scope>IDENTIFICATION</scope>
    <source>
        <tissue evidence="3">Whole organism</tissue>
    </source>
</reference>
<dbReference type="OrthoDB" id="7548347at2759"/>
<dbReference type="Proteomes" id="UP000504606">
    <property type="component" value="Unplaced"/>
</dbReference>
<accession>A0A9C6WS13</accession>
<sequence>MKSVPEETELKIQQIPPSTTGMIQPWDVYGFRIYKNFVKQISDFILLHDIDIVLHQRDECIKLQSLVYNQLCSPRYTSLFKYSWFKSGYVTERPERFLNPVAFSFRDDEIVCELCDDVRMLRCGWCRLNLCFNHFWKLNHLCNRFVA</sequence>
<dbReference type="KEGG" id="foc:127748804"/>
<dbReference type="AlphaFoldDB" id="A0A9C6WS13"/>
<proteinExistence type="predicted"/>
<organism evidence="2 3">
    <name type="scientific">Frankliniella occidentalis</name>
    <name type="common">Western flower thrips</name>
    <name type="synonym">Euthrips occidentalis</name>
    <dbReference type="NCBI Taxonomy" id="133901"/>
    <lineage>
        <taxon>Eukaryota</taxon>
        <taxon>Metazoa</taxon>
        <taxon>Ecdysozoa</taxon>
        <taxon>Arthropoda</taxon>
        <taxon>Hexapoda</taxon>
        <taxon>Insecta</taxon>
        <taxon>Pterygota</taxon>
        <taxon>Neoptera</taxon>
        <taxon>Paraneoptera</taxon>
        <taxon>Thysanoptera</taxon>
        <taxon>Terebrantia</taxon>
        <taxon>Thripoidea</taxon>
        <taxon>Thripidae</taxon>
        <taxon>Frankliniella</taxon>
    </lineage>
</organism>
<feature type="domain" description="Transposase Tc5 C-terminal" evidence="1">
    <location>
        <begin position="84"/>
        <end position="142"/>
    </location>
</feature>
<gene>
    <name evidence="3" type="primary">LOC127748804</name>
</gene>
<dbReference type="InterPro" id="IPR007350">
    <property type="entry name" value="Transposase_Tc5_C"/>
</dbReference>
<evidence type="ECO:0000313" key="3">
    <source>
        <dbReference type="RefSeq" id="XP_052119686.1"/>
    </source>
</evidence>